<dbReference type="PANTHER" id="PTHR43364">
    <property type="entry name" value="NADH-SPECIFIC METHYLGLYOXAL REDUCTASE-RELATED"/>
    <property type="match status" value="1"/>
</dbReference>
<dbReference type="GeneID" id="25290553"/>
<dbReference type="OrthoDB" id="48988at2759"/>
<dbReference type="InterPro" id="IPR036812">
    <property type="entry name" value="NAD(P)_OxRdtase_dom_sf"/>
</dbReference>
<dbReference type="InterPro" id="IPR023210">
    <property type="entry name" value="NADP_OxRdtase_dom"/>
</dbReference>
<protein>
    <submittedName>
        <fullName evidence="5">Rhinocladiella mackenziei CBS 650.93 unplaced genomic scaffold supercont1.2, whole genome shotgun sequence</fullName>
    </submittedName>
</protein>
<reference evidence="5 6" key="1">
    <citation type="submission" date="2015-01" db="EMBL/GenBank/DDBJ databases">
        <title>The Genome Sequence of Rhinocladiella mackenzie CBS 650.93.</title>
        <authorList>
            <consortium name="The Broad Institute Genomics Platform"/>
            <person name="Cuomo C."/>
            <person name="de Hoog S."/>
            <person name="Gorbushina A."/>
            <person name="Stielow B."/>
            <person name="Teixiera M."/>
            <person name="Abouelleil A."/>
            <person name="Chapman S.B."/>
            <person name="Priest M."/>
            <person name="Young S.K."/>
            <person name="Wortman J."/>
            <person name="Nusbaum C."/>
            <person name="Birren B."/>
        </authorList>
    </citation>
    <scope>NUCLEOTIDE SEQUENCE [LARGE SCALE GENOMIC DNA]</scope>
    <source>
        <strain evidence="5 6">CBS 650.93</strain>
    </source>
</reference>
<dbReference type="Gene3D" id="3.20.20.100">
    <property type="entry name" value="NADP-dependent oxidoreductase domain"/>
    <property type="match status" value="2"/>
</dbReference>
<evidence type="ECO:0000313" key="5">
    <source>
        <dbReference type="EMBL" id="KIX07828.1"/>
    </source>
</evidence>
<feature type="domain" description="NADP-dependent oxidoreductase" evidence="4">
    <location>
        <begin position="26"/>
        <end position="154"/>
    </location>
</feature>
<gene>
    <name evidence="5" type="ORF">Z518_02482</name>
</gene>
<evidence type="ECO:0000256" key="3">
    <source>
        <dbReference type="ARBA" id="ARBA00038157"/>
    </source>
</evidence>
<dbReference type="GO" id="GO:0016491">
    <property type="term" value="F:oxidoreductase activity"/>
    <property type="evidence" value="ECO:0007669"/>
    <property type="project" value="UniProtKB-KW"/>
</dbReference>
<evidence type="ECO:0000256" key="1">
    <source>
        <dbReference type="ARBA" id="ARBA00022857"/>
    </source>
</evidence>
<feature type="domain" description="NADP-dependent oxidoreductase" evidence="4">
    <location>
        <begin position="159"/>
        <end position="310"/>
    </location>
</feature>
<dbReference type="RefSeq" id="XP_013274964.1">
    <property type="nucleotide sequence ID" value="XM_013419510.1"/>
</dbReference>
<dbReference type="STRING" id="1442369.A0A0D2HBL8"/>
<dbReference type="Pfam" id="PF00248">
    <property type="entry name" value="Aldo_ket_red"/>
    <property type="match status" value="2"/>
</dbReference>
<keyword evidence="6" id="KW-1185">Reference proteome</keyword>
<dbReference type="EMBL" id="KN847476">
    <property type="protein sequence ID" value="KIX07828.1"/>
    <property type="molecule type" value="Genomic_DNA"/>
</dbReference>
<dbReference type="Proteomes" id="UP000053617">
    <property type="component" value="Unassembled WGS sequence"/>
</dbReference>
<dbReference type="AlphaFoldDB" id="A0A0D2HBL8"/>
<dbReference type="SUPFAM" id="SSF51430">
    <property type="entry name" value="NAD(P)-linked oxidoreductase"/>
    <property type="match status" value="1"/>
</dbReference>
<dbReference type="InterPro" id="IPR050523">
    <property type="entry name" value="AKR_Detox_Biosynth"/>
</dbReference>
<accession>A0A0D2HBL8</accession>
<dbReference type="HOGENOM" id="CLU_023205_2_2_1"/>
<proteinExistence type="inferred from homology"/>
<sequence length="365" mass="40812">MAAKSVVSPLARYRQLAPSASVFVSPLSLGSMNFGHLHQPMLGECTKETAFEILDHYFDQGGNFIDTANAYQGGETEKWLGEWMAARKNRDQIVLATKYTGMYKGLEPDLKIKSNYGGNGAKSMKLSLNDSLQKLQTDYVDILYVHWWNYTTTIPDSPAWVVAKANQYARDHGLRQFVVYQGQWSAALRDMEREIVPMCRDEGMGMCIWGVLNQGRFQTEAAFREREENHEGRNHGPVSERDRQVSKVLENLADAKGVTVTNVALAYIMQKEPYVFPIVGGRKLEHIKGNIDGLSVALTGEEVVRIDSAYMFDPGFPHIFLSGSVLKGTDAPQKNASRPSEVWLTTFQGTLDWVEAPQAIRPAPS</sequence>
<evidence type="ECO:0000256" key="2">
    <source>
        <dbReference type="ARBA" id="ARBA00023002"/>
    </source>
</evidence>
<organism evidence="5 6">
    <name type="scientific">Rhinocladiella mackenziei CBS 650.93</name>
    <dbReference type="NCBI Taxonomy" id="1442369"/>
    <lineage>
        <taxon>Eukaryota</taxon>
        <taxon>Fungi</taxon>
        <taxon>Dikarya</taxon>
        <taxon>Ascomycota</taxon>
        <taxon>Pezizomycotina</taxon>
        <taxon>Eurotiomycetes</taxon>
        <taxon>Chaetothyriomycetidae</taxon>
        <taxon>Chaetothyriales</taxon>
        <taxon>Herpotrichiellaceae</taxon>
        <taxon>Rhinocladiella</taxon>
    </lineage>
</organism>
<dbReference type="VEuPathDB" id="FungiDB:Z518_02482"/>
<evidence type="ECO:0000259" key="4">
    <source>
        <dbReference type="Pfam" id="PF00248"/>
    </source>
</evidence>
<keyword evidence="1" id="KW-0521">NADP</keyword>
<comment type="similarity">
    <text evidence="3">Belongs to the aldo/keto reductase family. Aldo/keto reductase 2 subfamily.</text>
</comment>
<dbReference type="PANTHER" id="PTHR43364:SF7">
    <property type="entry name" value="NADP-DEPENDENT OXIDOREDUCTASE DOMAIN-CONTAINING PROTEIN-RELATED"/>
    <property type="match status" value="1"/>
</dbReference>
<evidence type="ECO:0000313" key="6">
    <source>
        <dbReference type="Proteomes" id="UP000053617"/>
    </source>
</evidence>
<keyword evidence="2" id="KW-0560">Oxidoreductase</keyword>
<name>A0A0D2HBL8_9EURO</name>